<keyword evidence="2" id="KW-0067">ATP-binding</keyword>
<dbReference type="Pfam" id="PF13191">
    <property type="entry name" value="AAA_16"/>
    <property type="match status" value="1"/>
</dbReference>
<dbReference type="GO" id="GO:0005524">
    <property type="term" value="F:ATP binding"/>
    <property type="evidence" value="ECO:0007669"/>
    <property type="project" value="UniProtKB-KW"/>
</dbReference>
<keyword evidence="1" id="KW-0547">Nucleotide-binding</keyword>
<evidence type="ECO:0000256" key="2">
    <source>
        <dbReference type="ARBA" id="ARBA00022840"/>
    </source>
</evidence>
<organism evidence="4 5">
    <name type="scientific">Modestobacter italicus (strain DSM 44449 / CECT 9708 / BC 501)</name>
    <dbReference type="NCBI Taxonomy" id="2732864"/>
    <lineage>
        <taxon>Bacteria</taxon>
        <taxon>Bacillati</taxon>
        <taxon>Actinomycetota</taxon>
        <taxon>Actinomycetes</taxon>
        <taxon>Geodermatophilales</taxon>
        <taxon>Geodermatophilaceae</taxon>
        <taxon>Modestobacter</taxon>
    </lineage>
</organism>
<dbReference type="PANTHER" id="PTHR16305:SF35">
    <property type="entry name" value="TRANSCRIPTIONAL ACTIVATOR DOMAIN"/>
    <property type="match status" value="1"/>
</dbReference>
<dbReference type="SMART" id="SM00421">
    <property type="entry name" value="HTH_LUXR"/>
    <property type="match status" value="1"/>
</dbReference>
<dbReference type="InterPro" id="IPR000792">
    <property type="entry name" value="Tscrpt_reg_LuxR_C"/>
</dbReference>
<dbReference type="PRINTS" id="PR00038">
    <property type="entry name" value="HTHLUXR"/>
</dbReference>
<keyword evidence="5" id="KW-1185">Reference proteome</keyword>
<dbReference type="AlphaFoldDB" id="I4EWT3"/>
<sequence length="921" mass="96186">MPPPGSWLGLVGRRAECEALQELLAAARSGRSQVLVLRGEPGIGKTALLDFLVERAAGFRVTRAAGVESEMELPFAGLHQLCAPLLDRLGALPAPQQQALGTAFGLRPGPPPDRFLVGLAVLTLLSEVAGDRPLVCAVDDAQWLDQASAQALGFVARRLAADPVVLVLAARDGAAAPPFPGLPSRTLPGLRSADAAVLLEAAVTGALDPRVRDRIVAESLGNPLALLELPRGLTPAELAFGGDGDAAATLQHRLELTFRHRLQALPAPSRQLLLVAAAEPVGDVPLLWRAAGRLGLGPDAVSAAEAAGLVELRERVRFRHPLVRSTVYRSATPDERRVAHRALAEATDAPLDPDRRAWHRAHAAVGPDESVAAELEHSAGRALSSGGLAAAAALLGWSAALTPDPAQRVRRSLDAAGACTAAGAFDDATRALATARVGPLGEADLARLELLCAQLSFAQDRGGEALPLLLAAARRLEPVDADLARATYLDALTAALFAGRLASGPGARQVATAVRAAPPASAPGRGDALLAGLAVLSTDGYAPAVQPLRRAVAAFAGADLTMDEALGSAWLAAAAAASLWDDAEWDLLTRRHLQLAREAGALAALPLALDTRTVVHLFTGDLAAAAQLVQECRWTTEVTGSGLVRYGEVGLLAVRGRADEAEPVIRRCLDDVVARGEGVGVDLAQWARAVLCNGLGRYAEALPAAQEAAADPLELGPPKWALAELVEAGVRSGETAAAAAASEQLSALAQASGSDWALGVAASRAALLREGAAADELHREAVDRLGRTGVRVELARAQLLHGEWLRREGRRVEARAQLRAAHRALSEMGLEAFADRARHELLATGETVRRRTAPAPATLTAQEAHIARLAAQGLTNPEIGAALFVSPRTVEWHLHKTFTKLGVRTRRELRGSLPALRADAP</sequence>
<dbReference type="OMA" id="RVRFCHP"/>
<dbReference type="PATRIC" id="fig|477641.3.peg.2293"/>
<dbReference type="PROSITE" id="PS50043">
    <property type="entry name" value="HTH_LUXR_2"/>
    <property type="match status" value="1"/>
</dbReference>
<accession>I4EWT3</accession>
<reference evidence="4 5" key="1">
    <citation type="journal article" date="2012" name="J. Bacteriol.">
        <title>Genome Sequence of Radiation-Resistant Modestobacter marinus Strain BC501, a Representative Actinobacterium That Thrives on Calcareous Stone Surfaces.</title>
        <authorList>
            <person name="Normand P."/>
            <person name="Gury J."/>
            <person name="Pujic P."/>
            <person name="Chouaia B."/>
            <person name="Crotti E."/>
            <person name="Brusetti L."/>
            <person name="Daffonchio D."/>
            <person name="Vacherie B."/>
            <person name="Barbe V."/>
            <person name="Medigue C."/>
            <person name="Calteau A."/>
            <person name="Ghodhbane-Gtari F."/>
            <person name="Essoussi I."/>
            <person name="Nouioui I."/>
            <person name="Abbassi-Ghozzi I."/>
            <person name="Gtari M."/>
        </authorList>
    </citation>
    <scope>NUCLEOTIDE SEQUENCE [LARGE SCALE GENOMIC DNA]</scope>
    <source>
        <strain evidence="5">BC 501</strain>
    </source>
</reference>
<dbReference type="GO" id="GO:0006355">
    <property type="term" value="P:regulation of DNA-templated transcription"/>
    <property type="evidence" value="ECO:0007669"/>
    <property type="project" value="InterPro"/>
</dbReference>
<dbReference type="InterPro" id="IPR041664">
    <property type="entry name" value="AAA_16"/>
</dbReference>
<dbReference type="HOGENOM" id="CLU_006850_4_1_11"/>
<dbReference type="EMBL" id="FO203431">
    <property type="protein sequence ID" value="CCH87846.1"/>
    <property type="molecule type" value="Genomic_DNA"/>
</dbReference>
<dbReference type="Proteomes" id="UP000006461">
    <property type="component" value="Chromosome"/>
</dbReference>
<dbReference type="PANTHER" id="PTHR16305">
    <property type="entry name" value="TESTICULAR SOLUBLE ADENYLYL CYCLASE"/>
    <property type="match status" value="1"/>
</dbReference>
<dbReference type="InterPro" id="IPR027417">
    <property type="entry name" value="P-loop_NTPase"/>
</dbReference>
<dbReference type="CDD" id="cd06170">
    <property type="entry name" value="LuxR_C_like"/>
    <property type="match status" value="1"/>
</dbReference>
<name>I4EWT3_MODI5</name>
<dbReference type="InterPro" id="IPR036388">
    <property type="entry name" value="WH-like_DNA-bd_sf"/>
</dbReference>
<dbReference type="InterPro" id="IPR016032">
    <property type="entry name" value="Sig_transdc_resp-reg_C-effctor"/>
</dbReference>
<dbReference type="KEGG" id="mmar:MODMU_2417"/>
<gene>
    <name evidence="4" type="ordered locus">MODMU_2417</name>
</gene>
<dbReference type="OrthoDB" id="7053960at2"/>
<dbReference type="Pfam" id="PF00196">
    <property type="entry name" value="GerE"/>
    <property type="match status" value="1"/>
</dbReference>
<dbReference type="STRING" id="477641.MODMU_2417"/>
<evidence type="ECO:0000313" key="5">
    <source>
        <dbReference type="Proteomes" id="UP000006461"/>
    </source>
</evidence>
<evidence type="ECO:0000313" key="4">
    <source>
        <dbReference type="EMBL" id="CCH87846.1"/>
    </source>
</evidence>
<proteinExistence type="predicted"/>
<dbReference type="Gene3D" id="3.40.50.300">
    <property type="entry name" value="P-loop containing nucleotide triphosphate hydrolases"/>
    <property type="match status" value="1"/>
</dbReference>
<evidence type="ECO:0000256" key="1">
    <source>
        <dbReference type="ARBA" id="ARBA00022741"/>
    </source>
</evidence>
<feature type="domain" description="HTH luxR-type" evidence="3">
    <location>
        <begin position="852"/>
        <end position="917"/>
    </location>
</feature>
<dbReference type="GO" id="GO:0005737">
    <property type="term" value="C:cytoplasm"/>
    <property type="evidence" value="ECO:0007669"/>
    <property type="project" value="TreeGrafter"/>
</dbReference>
<evidence type="ECO:0000259" key="3">
    <source>
        <dbReference type="PROSITE" id="PS50043"/>
    </source>
</evidence>
<dbReference type="GO" id="GO:0004016">
    <property type="term" value="F:adenylate cyclase activity"/>
    <property type="evidence" value="ECO:0007669"/>
    <property type="project" value="TreeGrafter"/>
</dbReference>
<dbReference type="SUPFAM" id="SSF46894">
    <property type="entry name" value="C-terminal effector domain of the bipartite response regulators"/>
    <property type="match status" value="1"/>
</dbReference>
<dbReference type="GO" id="GO:0003677">
    <property type="term" value="F:DNA binding"/>
    <property type="evidence" value="ECO:0007669"/>
    <property type="project" value="InterPro"/>
</dbReference>
<protein>
    <submittedName>
        <fullName evidence="4">HTH-type transcriptional regulator</fullName>
    </submittedName>
</protein>
<dbReference type="eggNOG" id="COG2909">
    <property type="taxonomic scope" value="Bacteria"/>
</dbReference>
<dbReference type="SUPFAM" id="SSF52540">
    <property type="entry name" value="P-loop containing nucleoside triphosphate hydrolases"/>
    <property type="match status" value="1"/>
</dbReference>
<dbReference type="Gene3D" id="1.10.10.10">
    <property type="entry name" value="Winged helix-like DNA-binding domain superfamily/Winged helix DNA-binding domain"/>
    <property type="match status" value="1"/>
</dbReference>